<dbReference type="AlphaFoldDB" id="A0A151GV47"/>
<feature type="signal peptide" evidence="1">
    <location>
        <begin position="1"/>
        <end position="18"/>
    </location>
</feature>
<evidence type="ECO:0000313" key="2">
    <source>
        <dbReference type="EMBL" id="KYK60986.1"/>
    </source>
</evidence>
<gene>
    <name evidence="2" type="ORF">DCS_02126</name>
</gene>
<sequence length="190" mass="20814">MKFTNALLLATNAFAAAAERGIPTLNDGLGAIQEGAKELGFQAIDFNADRFYEYSDLLLKALTTGRKIVEHHRHPPANASFLLRLDHVEGAFRFLGLQLQHERGAIVEARACQDMRGVLETICSECTKLGREIVVYVPAPDPRVKESMEANMSRLQQVLDDITSGLSEEKCVAPAAEATAKTGSARDYTH</sequence>
<accession>A0A151GV47</accession>
<dbReference type="EMBL" id="LAYC01000001">
    <property type="protein sequence ID" value="KYK60986.1"/>
    <property type="molecule type" value="Genomic_DNA"/>
</dbReference>
<dbReference type="InParanoid" id="A0A151GV47"/>
<protein>
    <submittedName>
        <fullName evidence="2">Uncharacterized protein</fullName>
    </submittedName>
</protein>
<keyword evidence="1" id="KW-0732">Signal</keyword>
<dbReference type="GeneID" id="63714769"/>
<keyword evidence="3" id="KW-1185">Reference proteome</keyword>
<comment type="caution">
    <text evidence="2">The sequence shown here is derived from an EMBL/GenBank/DDBJ whole genome shotgun (WGS) entry which is preliminary data.</text>
</comment>
<dbReference type="Proteomes" id="UP000076580">
    <property type="component" value="Chromosome 01"/>
</dbReference>
<proteinExistence type="predicted"/>
<evidence type="ECO:0000313" key="3">
    <source>
        <dbReference type="Proteomes" id="UP000076580"/>
    </source>
</evidence>
<organism evidence="2 3">
    <name type="scientific">Drechmeria coniospora</name>
    <name type="common">Nematophagous fungus</name>
    <name type="synonym">Meria coniospora</name>
    <dbReference type="NCBI Taxonomy" id="98403"/>
    <lineage>
        <taxon>Eukaryota</taxon>
        <taxon>Fungi</taxon>
        <taxon>Dikarya</taxon>
        <taxon>Ascomycota</taxon>
        <taxon>Pezizomycotina</taxon>
        <taxon>Sordariomycetes</taxon>
        <taxon>Hypocreomycetidae</taxon>
        <taxon>Hypocreales</taxon>
        <taxon>Ophiocordycipitaceae</taxon>
        <taxon>Drechmeria</taxon>
    </lineage>
</organism>
<evidence type="ECO:0000256" key="1">
    <source>
        <dbReference type="SAM" id="SignalP"/>
    </source>
</evidence>
<dbReference type="RefSeq" id="XP_040660338.1">
    <property type="nucleotide sequence ID" value="XM_040799455.1"/>
</dbReference>
<feature type="chain" id="PRO_5007580948" evidence="1">
    <location>
        <begin position="19"/>
        <end position="190"/>
    </location>
</feature>
<reference evidence="2 3" key="1">
    <citation type="journal article" date="2016" name="Sci. Rep.">
        <title>Insights into Adaptations to a Near-Obligate Nematode Endoparasitic Lifestyle from the Finished Genome of Drechmeria coniospora.</title>
        <authorList>
            <person name="Zhang L."/>
            <person name="Zhou Z."/>
            <person name="Guo Q."/>
            <person name="Fokkens L."/>
            <person name="Miskei M."/>
            <person name="Pocsi I."/>
            <person name="Zhang W."/>
            <person name="Chen M."/>
            <person name="Wang L."/>
            <person name="Sun Y."/>
            <person name="Donzelli B.G."/>
            <person name="Gibson D.M."/>
            <person name="Nelson D.R."/>
            <person name="Luo J.G."/>
            <person name="Rep M."/>
            <person name="Liu H."/>
            <person name="Yang S."/>
            <person name="Wang J."/>
            <person name="Krasnoff S.B."/>
            <person name="Xu Y."/>
            <person name="Molnar I."/>
            <person name="Lin M."/>
        </authorList>
    </citation>
    <scope>NUCLEOTIDE SEQUENCE [LARGE SCALE GENOMIC DNA]</scope>
    <source>
        <strain evidence="2 3">ARSEF 6962</strain>
    </source>
</reference>
<name>A0A151GV47_DRECN</name>